<organism evidence="2 3">
    <name type="scientific">Mycolicibacterium peregrinum</name>
    <name type="common">Mycobacterium peregrinum</name>
    <dbReference type="NCBI Taxonomy" id="43304"/>
    <lineage>
        <taxon>Bacteria</taxon>
        <taxon>Bacillati</taxon>
        <taxon>Actinomycetota</taxon>
        <taxon>Actinomycetes</taxon>
        <taxon>Mycobacteriales</taxon>
        <taxon>Mycobacteriaceae</taxon>
        <taxon>Mycolicibacterium</taxon>
    </lineage>
</organism>
<reference evidence="3" key="1">
    <citation type="submission" date="2016-06" db="EMBL/GenBank/DDBJ databases">
        <authorList>
            <person name="Sutton G."/>
            <person name="Brinkac L."/>
            <person name="Sanka R."/>
            <person name="Adams M."/>
            <person name="Lau E."/>
            <person name="Mehaffy C."/>
            <person name="Tameris M."/>
            <person name="Hatherill M."/>
            <person name="Hanekom W."/>
            <person name="Mahomed H."/>
            <person name="Mcshane H."/>
        </authorList>
    </citation>
    <scope>NUCLEOTIDE SEQUENCE [LARGE SCALE GENOMIC DNA]</scope>
    <source>
        <strain evidence="3">852002-51209_SCH5440388</strain>
    </source>
</reference>
<evidence type="ECO:0000313" key="2">
    <source>
        <dbReference type="EMBL" id="OBB28683.1"/>
    </source>
</evidence>
<feature type="region of interest" description="Disordered" evidence="1">
    <location>
        <begin position="1"/>
        <end position="51"/>
    </location>
</feature>
<dbReference type="Proteomes" id="UP000093902">
    <property type="component" value="Unassembled WGS sequence"/>
</dbReference>
<evidence type="ECO:0000313" key="3">
    <source>
        <dbReference type="Proteomes" id="UP000093902"/>
    </source>
</evidence>
<dbReference type="EMBL" id="LZSO01000028">
    <property type="protein sequence ID" value="OBB28683.1"/>
    <property type="molecule type" value="Genomic_DNA"/>
</dbReference>
<protein>
    <submittedName>
        <fullName evidence="2">Uncharacterized protein</fullName>
    </submittedName>
</protein>
<evidence type="ECO:0000256" key="1">
    <source>
        <dbReference type="SAM" id="MobiDB-lite"/>
    </source>
</evidence>
<dbReference type="AlphaFoldDB" id="A0A1A0R3E0"/>
<gene>
    <name evidence="2" type="ORF">A5792_22460</name>
</gene>
<comment type="caution">
    <text evidence="2">The sequence shown here is derived from an EMBL/GenBank/DDBJ whole genome shotgun (WGS) entry which is preliminary data.</text>
</comment>
<proteinExistence type="predicted"/>
<name>A0A1A0R3E0_MYCPR</name>
<accession>A0A1A0R3E0</accession>
<sequence length="75" mass="7929">MAVDDPGVDQIVEMPDEHPLGDVGDAAAQFGGAHRPVGQPPQDRALPAAVDHRQRRVDRALADLFLGNRHGSGPS</sequence>